<comment type="caution">
    <text evidence="1">The sequence shown here is derived from an EMBL/GenBank/DDBJ whole genome shotgun (WGS) entry which is preliminary data.</text>
</comment>
<reference evidence="1 2" key="1">
    <citation type="submission" date="2017-07" db="EMBL/GenBank/DDBJ databases">
        <title>Leptospira spp. isolated from tropical soils.</title>
        <authorList>
            <person name="Thibeaux R."/>
            <person name="Iraola G."/>
            <person name="Ferres I."/>
            <person name="Bierque E."/>
            <person name="Girault D."/>
            <person name="Soupe-Gilbert M.-E."/>
            <person name="Picardeau M."/>
            <person name="Goarant C."/>
        </authorList>
    </citation>
    <scope>NUCLEOTIDE SEQUENCE [LARGE SCALE GENOMIC DNA]</scope>
    <source>
        <strain evidence="1 2">JW2-C-B1</strain>
    </source>
</reference>
<accession>A0ABX4NAE6</accession>
<organism evidence="1 2">
    <name type="scientific">Leptospira kmetyi</name>
    <dbReference type="NCBI Taxonomy" id="408139"/>
    <lineage>
        <taxon>Bacteria</taxon>
        <taxon>Pseudomonadati</taxon>
        <taxon>Spirochaetota</taxon>
        <taxon>Spirochaetia</taxon>
        <taxon>Leptospirales</taxon>
        <taxon>Leptospiraceae</taxon>
        <taxon>Leptospira</taxon>
    </lineage>
</organism>
<evidence type="ECO:0000313" key="1">
    <source>
        <dbReference type="EMBL" id="PJZ28385.1"/>
    </source>
</evidence>
<keyword evidence="2" id="KW-1185">Reference proteome</keyword>
<protein>
    <submittedName>
        <fullName evidence="1">Uncharacterized protein</fullName>
    </submittedName>
</protein>
<dbReference type="RefSeq" id="WP_125196221.1">
    <property type="nucleotide sequence ID" value="NZ_NPDP01000040.1"/>
</dbReference>
<name>A0ABX4NAE6_9LEPT</name>
<dbReference type="Proteomes" id="UP000231919">
    <property type="component" value="Unassembled WGS sequence"/>
</dbReference>
<proteinExistence type="predicted"/>
<sequence length="293" mass="34218">MNKIESIIESDKIYLPWLIDLAYLEENFIEKKNLSLGYTLRIPSTDFTEHYLESVPYPQLITTLVITISYLEKGLKYLLLICSAGETYDSITNYNHHLRKIYDKLILVFPDFGKNFTPKVKGLFLKLTNMNYTTLRYLHKDSSIKVSLKVLKDLIISFKLEVILFRRDNLYLNEVIHKEMQNNHSGDVIKISWGVLKVPPKKISIWSFKKIISGKSLLHLTQDEKGNTINADDRRLSDEERSFIEESYELQENSEYILKSNLGLRTIIRLSKLLQKVDFTFANFGNPTLLINR</sequence>
<dbReference type="EMBL" id="NPDP01000040">
    <property type="protein sequence ID" value="PJZ28385.1"/>
    <property type="molecule type" value="Genomic_DNA"/>
</dbReference>
<gene>
    <name evidence="1" type="ORF">CH378_18070</name>
</gene>
<evidence type="ECO:0000313" key="2">
    <source>
        <dbReference type="Proteomes" id="UP000231919"/>
    </source>
</evidence>